<dbReference type="Pfam" id="PF02210">
    <property type="entry name" value="Laminin_G_2"/>
    <property type="match status" value="1"/>
</dbReference>
<accession>A0AAD7R4Y1</accession>
<dbReference type="InterPro" id="IPR001791">
    <property type="entry name" value="Laminin_G"/>
</dbReference>
<evidence type="ECO:0000313" key="3">
    <source>
        <dbReference type="Proteomes" id="UP001221898"/>
    </source>
</evidence>
<evidence type="ECO:0000259" key="1">
    <source>
        <dbReference type="Pfam" id="PF02210"/>
    </source>
</evidence>
<reference evidence="2" key="1">
    <citation type="journal article" date="2023" name="Science">
        <title>Genome structures resolve the early diversification of teleost fishes.</title>
        <authorList>
            <person name="Parey E."/>
            <person name="Louis A."/>
            <person name="Montfort J."/>
            <person name="Bouchez O."/>
            <person name="Roques C."/>
            <person name="Iampietro C."/>
            <person name="Lluch J."/>
            <person name="Castinel A."/>
            <person name="Donnadieu C."/>
            <person name="Desvignes T."/>
            <person name="Floi Bucao C."/>
            <person name="Jouanno E."/>
            <person name="Wen M."/>
            <person name="Mejri S."/>
            <person name="Dirks R."/>
            <person name="Jansen H."/>
            <person name="Henkel C."/>
            <person name="Chen W.J."/>
            <person name="Zahm M."/>
            <person name="Cabau C."/>
            <person name="Klopp C."/>
            <person name="Thompson A.W."/>
            <person name="Robinson-Rechavi M."/>
            <person name="Braasch I."/>
            <person name="Lecointre G."/>
            <person name="Bobe J."/>
            <person name="Postlethwait J.H."/>
            <person name="Berthelot C."/>
            <person name="Roest Crollius H."/>
            <person name="Guiguen Y."/>
        </authorList>
    </citation>
    <scope>NUCLEOTIDE SEQUENCE</scope>
    <source>
        <strain evidence="2">NC1722</strain>
    </source>
</reference>
<sequence>MGADVINFDDQGVISYRFKMKKMKILKDVIKMSESEGVILHGEGQQGDYITLELKRAELVLQINLGSFLNEYRSPTCLSTCVSQIR</sequence>
<dbReference type="EMBL" id="JAINUG010000607">
    <property type="protein sequence ID" value="KAJ8366333.1"/>
    <property type="molecule type" value="Genomic_DNA"/>
</dbReference>
<dbReference type="Proteomes" id="UP001221898">
    <property type="component" value="Unassembled WGS sequence"/>
</dbReference>
<keyword evidence="3" id="KW-1185">Reference proteome</keyword>
<evidence type="ECO:0000313" key="2">
    <source>
        <dbReference type="EMBL" id="KAJ8366333.1"/>
    </source>
</evidence>
<dbReference type="AlphaFoldDB" id="A0AAD7R4Y1"/>
<organism evidence="2 3">
    <name type="scientific">Aldrovandia affinis</name>
    <dbReference type="NCBI Taxonomy" id="143900"/>
    <lineage>
        <taxon>Eukaryota</taxon>
        <taxon>Metazoa</taxon>
        <taxon>Chordata</taxon>
        <taxon>Craniata</taxon>
        <taxon>Vertebrata</taxon>
        <taxon>Euteleostomi</taxon>
        <taxon>Actinopterygii</taxon>
        <taxon>Neopterygii</taxon>
        <taxon>Teleostei</taxon>
        <taxon>Notacanthiformes</taxon>
        <taxon>Halosauridae</taxon>
        <taxon>Aldrovandia</taxon>
    </lineage>
</organism>
<dbReference type="Gene3D" id="2.60.120.200">
    <property type="match status" value="1"/>
</dbReference>
<proteinExistence type="predicted"/>
<gene>
    <name evidence="2" type="ORF">AAFF_G00361260</name>
</gene>
<protein>
    <recommendedName>
        <fullName evidence="1">Laminin G domain-containing protein</fullName>
    </recommendedName>
</protein>
<name>A0AAD7R4Y1_9TELE</name>
<dbReference type="InterPro" id="IPR013320">
    <property type="entry name" value="ConA-like_dom_sf"/>
</dbReference>
<comment type="caution">
    <text evidence="2">The sequence shown here is derived from an EMBL/GenBank/DDBJ whole genome shotgun (WGS) entry which is preliminary data.</text>
</comment>
<feature type="domain" description="Laminin G" evidence="1">
    <location>
        <begin position="31"/>
        <end position="70"/>
    </location>
</feature>
<dbReference type="SUPFAM" id="SSF49899">
    <property type="entry name" value="Concanavalin A-like lectins/glucanases"/>
    <property type="match status" value="1"/>
</dbReference>